<dbReference type="InterPro" id="IPR049720">
    <property type="entry name" value="EF1B_bsu/dsu"/>
</dbReference>
<organism evidence="9 10">
    <name type="scientific">Meganyctiphanes norvegica</name>
    <name type="common">Northern krill</name>
    <name type="synonym">Thysanopoda norvegica</name>
    <dbReference type="NCBI Taxonomy" id="48144"/>
    <lineage>
        <taxon>Eukaryota</taxon>
        <taxon>Metazoa</taxon>
        <taxon>Ecdysozoa</taxon>
        <taxon>Arthropoda</taxon>
        <taxon>Crustacea</taxon>
        <taxon>Multicrustacea</taxon>
        <taxon>Malacostraca</taxon>
        <taxon>Eumalacostraca</taxon>
        <taxon>Eucarida</taxon>
        <taxon>Euphausiacea</taxon>
        <taxon>Euphausiidae</taxon>
        <taxon>Meganyctiphanes</taxon>
    </lineage>
</organism>
<evidence type="ECO:0000256" key="6">
    <source>
        <dbReference type="SAM" id="MobiDB-lite"/>
    </source>
</evidence>
<dbReference type="InterPro" id="IPR036219">
    <property type="entry name" value="eEF-1beta-like_sf"/>
</dbReference>
<comment type="caution">
    <text evidence="9">The sequence shown here is derived from an EMBL/GenBank/DDBJ whole genome shotgun (WGS) entry which is preliminary data.</text>
</comment>
<dbReference type="GO" id="GO:0005853">
    <property type="term" value="C:eukaryotic translation elongation factor 1 complex"/>
    <property type="evidence" value="ECO:0007669"/>
    <property type="project" value="InterPro"/>
</dbReference>
<dbReference type="InterPro" id="IPR014717">
    <property type="entry name" value="Transl_elong_EF1B/ribsomal_bS6"/>
</dbReference>
<dbReference type="InterPro" id="IPR036282">
    <property type="entry name" value="Glutathione-S-Trfase_C_sf"/>
</dbReference>
<proteinExistence type="inferred from homology"/>
<reference evidence="9 10" key="1">
    <citation type="submission" date="2024-05" db="EMBL/GenBank/DDBJ databases">
        <authorList>
            <person name="Wallberg A."/>
        </authorList>
    </citation>
    <scope>NUCLEOTIDE SEQUENCE [LARGE SCALE GENOMIC DNA]</scope>
</reference>
<feature type="domain" description="Translation elongation factor EF1B beta/delta subunit guanine nucleotide exchange" evidence="7">
    <location>
        <begin position="130"/>
        <end position="216"/>
    </location>
</feature>
<dbReference type="InterPro" id="IPR018940">
    <property type="entry name" value="EF-1_beta_acid_region_euk"/>
</dbReference>
<keyword evidence="4 5" id="KW-0648">Protein biosynthesis</keyword>
<dbReference type="PANTHER" id="PTHR11595">
    <property type="entry name" value="EF-HAND AND COILED-COIL DOMAIN-CONTAINING FAMILY MEMBER"/>
    <property type="match status" value="1"/>
</dbReference>
<evidence type="ECO:0000256" key="2">
    <source>
        <dbReference type="ARBA" id="ARBA00011613"/>
    </source>
</evidence>
<dbReference type="FunFam" id="3.30.70.60:FF:000001">
    <property type="entry name" value="Elongation factor 1-beta 1 like"/>
    <property type="match status" value="1"/>
</dbReference>
<dbReference type="InterPro" id="IPR014038">
    <property type="entry name" value="EF1B_bsu/dsu_GNE"/>
</dbReference>
<dbReference type="Gene3D" id="3.30.70.60">
    <property type="match status" value="1"/>
</dbReference>
<dbReference type="Pfam" id="PF00736">
    <property type="entry name" value="EF1_GNE"/>
    <property type="match status" value="1"/>
</dbReference>
<dbReference type="PROSITE" id="PS00825">
    <property type="entry name" value="EF1BD_2"/>
    <property type="match status" value="1"/>
</dbReference>
<evidence type="ECO:0000256" key="1">
    <source>
        <dbReference type="ARBA" id="ARBA00007411"/>
    </source>
</evidence>
<feature type="domain" description="Elongation factor 1 beta central acidic region eukaryote" evidence="8">
    <location>
        <begin position="94"/>
        <end position="121"/>
    </location>
</feature>
<dbReference type="PANTHER" id="PTHR11595:SF21">
    <property type="entry name" value="ELONGATION FACTOR 1-BETA"/>
    <property type="match status" value="1"/>
</dbReference>
<dbReference type="PROSITE" id="PS00824">
    <property type="entry name" value="EF1BD_1"/>
    <property type="match status" value="1"/>
</dbReference>
<evidence type="ECO:0000256" key="4">
    <source>
        <dbReference type="ARBA" id="ARBA00022917"/>
    </source>
</evidence>
<comment type="subunit">
    <text evidence="2">EF-1 is composed of 4 subunits: alpha, beta, delta, and gamma.</text>
</comment>
<sequence>MTNFGDLKSNSGVKALNDFLADRSYVDGYVATQGDVTVFTGLGKAPAGSFAHALRWYNHIASYGAEKSKFPAGSGKVGTPTKMEVDEDDDDVDLFGSDDEEEDAEAARVREERLKAYAEKKANKPGPIPRSQIMLDVKPWDDETDMKALEASVRTIEMDGLRWGASKLNPVGFGIQKLSILCTVEDAKVSVDDLSEKIEEFEDYVQSVDVAAFNKV</sequence>
<dbReference type="SUPFAM" id="SSF47616">
    <property type="entry name" value="GST C-terminal domain-like"/>
    <property type="match status" value="1"/>
</dbReference>
<dbReference type="GO" id="GO:0005085">
    <property type="term" value="F:guanyl-nucleotide exchange factor activity"/>
    <property type="evidence" value="ECO:0007669"/>
    <property type="project" value="TreeGrafter"/>
</dbReference>
<dbReference type="AlphaFoldDB" id="A0AAV2QJ68"/>
<dbReference type="SMART" id="SM01182">
    <property type="entry name" value="EF-1_beta_acid"/>
    <property type="match status" value="1"/>
</dbReference>
<protein>
    <recommendedName>
        <fullName evidence="11">Elongation factor 1-beta</fullName>
    </recommendedName>
</protein>
<gene>
    <name evidence="9" type="ORF">MNOR_LOCUS13674</name>
</gene>
<dbReference type="GO" id="GO:0003746">
    <property type="term" value="F:translation elongation factor activity"/>
    <property type="evidence" value="ECO:0007669"/>
    <property type="project" value="UniProtKB-KW"/>
</dbReference>
<evidence type="ECO:0000259" key="8">
    <source>
        <dbReference type="SMART" id="SM01182"/>
    </source>
</evidence>
<accession>A0AAV2QJ68</accession>
<feature type="compositionally biased region" description="Acidic residues" evidence="6">
    <location>
        <begin position="85"/>
        <end position="104"/>
    </location>
</feature>
<dbReference type="Proteomes" id="UP001497623">
    <property type="component" value="Unassembled WGS sequence"/>
</dbReference>
<evidence type="ECO:0000256" key="5">
    <source>
        <dbReference type="RuleBase" id="RU003791"/>
    </source>
</evidence>
<dbReference type="GO" id="GO:0005829">
    <property type="term" value="C:cytosol"/>
    <property type="evidence" value="ECO:0007669"/>
    <property type="project" value="TreeGrafter"/>
</dbReference>
<dbReference type="SUPFAM" id="SSF54984">
    <property type="entry name" value="eEF-1beta-like"/>
    <property type="match status" value="1"/>
</dbReference>
<evidence type="ECO:0008006" key="11">
    <source>
        <dbReference type="Google" id="ProtNLM"/>
    </source>
</evidence>
<dbReference type="InterPro" id="IPR001326">
    <property type="entry name" value="Transl_elong_EF1B_B/D_CS"/>
</dbReference>
<evidence type="ECO:0000259" key="7">
    <source>
        <dbReference type="SMART" id="SM00888"/>
    </source>
</evidence>
<dbReference type="SMART" id="SM00888">
    <property type="entry name" value="EF1_GNE"/>
    <property type="match status" value="1"/>
</dbReference>
<name>A0AAV2QJ68_MEGNR</name>
<dbReference type="Pfam" id="PF10587">
    <property type="entry name" value="EF-1_beta_acid"/>
    <property type="match status" value="1"/>
</dbReference>
<keyword evidence="3 5" id="KW-0251">Elongation factor</keyword>
<comment type="similarity">
    <text evidence="1 5">Belongs to the EF-1-beta/EF-1-delta family.</text>
</comment>
<dbReference type="EMBL" id="CAXKWB010007923">
    <property type="protein sequence ID" value="CAL4088979.1"/>
    <property type="molecule type" value="Genomic_DNA"/>
</dbReference>
<dbReference type="Gene3D" id="1.20.1050.130">
    <property type="match status" value="1"/>
</dbReference>
<evidence type="ECO:0000313" key="9">
    <source>
        <dbReference type="EMBL" id="CAL4088979.1"/>
    </source>
</evidence>
<evidence type="ECO:0000256" key="3">
    <source>
        <dbReference type="ARBA" id="ARBA00022768"/>
    </source>
</evidence>
<dbReference type="CDD" id="cd00292">
    <property type="entry name" value="EF1B"/>
    <property type="match status" value="1"/>
</dbReference>
<keyword evidence="10" id="KW-1185">Reference proteome</keyword>
<feature type="region of interest" description="Disordered" evidence="6">
    <location>
        <begin position="70"/>
        <end position="106"/>
    </location>
</feature>
<evidence type="ECO:0000313" key="10">
    <source>
        <dbReference type="Proteomes" id="UP001497623"/>
    </source>
</evidence>